<gene>
    <name evidence="8" type="ORF">L596_023203</name>
</gene>
<evidence type="ECO:0000256" key="4">
    <source>
        <dbReference type="ARBA" id="ARBA00022729"/>
    </source>
</evidence>
<comment type="subcellular location">
    <subcellularLocation>
        <location evidence="1">Secreted</location>
    </subcellularLocation>
</comment>
<reference evidence="8 9" key="2">
    <citation type="journal article" date="2019" name="G3 (Bethesda)">
        <title>Hybrid Assembly of the Genome of the Entomopathogenic Nematode Steinernema carpocapsae Identifies the X-Chromosome.</title>
        <authorList>
            <person name="Serra L."/>
            <person name="Macchietto M."/>
            <person name="Macias-Munoz A."/>
            <person name="McGill C.J."/>
            <person name="Rodriguez I.M."/>
            <person name="Rodriguez B."/>
            <person name="Murad R."/>
            <person name="Mortazavi A."/>
        </authorList>
    </citation>
    <scope>NUCLEOTIDE SEQUENCE [LARGE SCALE GENOMIC DNA]</scope>
    <source>
        <strain evidence="8 9">ALL</strain>
    </source>
</reference>
<dbReference type="AlphaFoldDB" id="A0A4V5ZZC3"/>
<evidence type="ECO:0000256" key="5">
    <source>
        <dbReference type="ARBA" id="ARBA00023054"/>
    </source>
</evidence>
<evidence type="ECO:0000256" key="3">
    <source>
        <dbReference type="ARBA" id="ARBA00022525"/>
    </source>
</evidence>
<evidence type="ECO:0000256" key="7">
    <source>
        <dbReference type="SAM" id="SignalP"/>
    </source>
</evidence>
<feature type="chain" id="PRO_5020216706" description="SXP/RAL-2 family protein Ani s 5-like cation-binding domain-containing protein" evidence="7">
    <location>
        <begin position="18"/>
        <end position="197"/>
    </location>
</feature>
<dbReference type="GO" id="GO:0005576">
    <property type="term" value="C:extracellular region"/>
    <property type="evidence" value="ECO:0007669"/>
    <property type="project" value="UniProtKB-SubCell"/>
</dbReference>
<protein>
    <recommendedName>
        <fullName evidence="10">SXP/RAL-2 family protein Ani s 5-like cation-binding domain-containing protein</fullName>
    </recommendedName>
</protein>
<sequence length="197" mass="21392">MKLSIVALFVLIVAIHSRPNPDENDDFQEDLDDNIALAAAQGGDIVDNIMNNLPPEIADAVNNFSDQGKAAVARIVAAAKSDEASDTPFDIDQFMTMLMDASPSDFAALVAASDKLDQDIQSLSDAAKNVYNMGKNVWSPGHAISEQEFQEFATAIQALSDDDRQAYFKLFPSAAQFYNSNTFQKALSGTLEFDETV</sequence>
<dbReference type="InterPro" id="IPR008632">
    <property type="entry name" value="Gp-FAR-1"/>
</dbReference>
<reference evidence="8 9" key="1">
    <citation type="journal article" date="2015" name="Genome Biol.">
        <title>Comparative genomics of Steinernema reveals deeply conserved gene regulatory networks.</title>
        <authorList>
            <person name="Dillman A.R."/>
            <person name="Macchietto M."/>
            <person name="Porter C.F."/>
            <person name="Rogers A."/>
            <person name="Williams B."/>
            <person name="Antoshechkin I."/>
            <person name="Lee M.M."/>
            <person name="Goodwin Z."/>
            <person name="Lu X."/>
            <person name="Lewis E.E."/>
            <person name="Goodrich-Blair H."/>
            <person name="Stock S.P."/>
            <person name="Adams B.J."/>
            <person name="Sternberg P.W."/>
            <person name="Mortazavi A."/>
        </authorList>
    </citation>
    <scope>NUCLEOTIDE SEQUENCE [LARGE SCALE GENOMIC DNA]</scope>
    <source>
        <strain evidence="8 9">ALL</strain>
    </source>
</reference>
<keyword evidence="4 7" id="KW-0732">Signal</keyword>
<dbReference type="Pfam" id="PF05823">
    <property type="entry name" value="Gp-FAR-1"/>
    <property type="match status" value="1"/>
</dbReference>
<dbReference type="Gene3D" id="1.20.120.1100">
    <property type="match status" value="1"/>
</dbReference>
<keyword evidence="9" id="KW-1185">Reference proteome</keyword>
<evidence type="ECO:0000256" key="2">
    <source>
        <dbReference type="ARBA" id="ARBA00006648"/>
    </source>
</evidence>
<feature type="signal peptide" evidence="7">
    <location>
        <begin position="1"/>
        <end position="17"/>
    </location>
</feature>
<evidence type="ECO:0000313" key="8">
    <source>
        <dbReference type="EMBL" id="TKR66985.1"/>
    </source>
</evidence>
<comment type="caution">
    <text evidence="8">The sequence shown here is derived from an EMBL/GenBank/DDBJ whole genome shotgun (WGS) entry which is preliminary data.</text>
</comment>
<evidence type="ECO:0000313" key="9">
    <source>
        <dbReference type="Proteomes" id="UP000298663"/>
    </source>
</evidence>
<dbReference type="GO" id="GO:0008289">
    <property type="term" value="F:lipid binding"/>
    <property type="evidence" value="ECO:0007669"/>
    <property type="project" value="UniProtKB-KW"/>
</dbReference>
<organism evidence="8 9">
    <name type="scientific">Steinernema carpocapsae</name>
    <name type="common">Entomopathogenic nematode</name>
    <dbReference type="NCBI Taxonomy" id="34508"/>
    <lineage>
        <taxon>Eukaryota</taxon>
        <taxon>Metazoa</taxon>
        <taxon>Ecdysozoa</taxon>
        <taxon>Nematoda</taxon>
        <taxon>Chromadorea</taxon>
        <taxon>Rhabditida</taxon>
        <taxon>Tylenchina</taxon>
        <taxon>Panagrolaimomorpha</taxon>
        <taxon>Strongyloidoidea</taxon>
        <taxon>Steinernematidae</taxon>
        <taxon>Steinernema</taxon>
    </lineage>
</organism>
<accession>A0A4V5ZZC3</accession>
<evidence type="ECO:0008006" key="10">
    <source>
        <dbReference type="Google" id="ProtNLM"/>
    </source>
</evidence>
<keyword evidence="6" id="KW-0446">Lipid-binding</keyword>
<evidence type="ECO:0000256" key="6">
    <source>
        <dbReference type="ARBA" id="ARBA00023121"/>
    </source>
</evidence>
<name>A0A4V5ZZC3_STECR</name>
<keyword evidence="3" id="KW-0964">Secreted</keyword>
<evidence type="ECO:0000256" key="1">
    <source>
        <dbReference type="ARBA" id="ARBA00004613"/>
    </source>
</evidence>
<dbReference type="EMBL" id="AZBU02000008">
    <property type="protein sequence ID" value="TKR66985.1"/>
    <property type="molecule type" value="Genomic_DNA"/>
</dbReference>
<keyword evidence="5" id="KW-0175">Coiled coil</keyword>
<dbReference type="Proteomes" id="UP000298663">
    <property type="component" value="Unassembled WGS sequence"/>
</dbReference>
<comment type="similarity">
    <text evidence="2">Belongs to the fatty-acid and retinol-binding protein (FARBP) family.</text>
</comment>
<proteinExistence type="inferred from homology"/>